<proteinExistence type="predicted"/>
<keyword evidence="6" id="KW-0106">Calcium</keyword>
<dbReference type="GO" id="GO:0006508">
    <property type="term" value="P:proteolysis"/>
    <property type="evidence" value="ECO:0007669"/>
    <property type="project" value="UniProtKB-KW"/>
</dbReference>
<dbReference type="PROSITE" id="PS51695">
    <property type="entry name" value="SEDOLISIN"/>
    <property type="match status" value="1"/>
</dbReference>
<gene>
    <name evidence="10" type="ORF">RBB77_12235</name>
</gene>
<dbReference type="EMBL" id="CP132942">
    <property type="protein sequence ID" value="XCB31232.1"/>
    <property type="molecule type" value="Genomic_DNA"/>
</dbReference>
<dbReference type="GO" id="GO:0004252">
    <property type="term" value="F:serine-type endopeptidase activity"/>
    <property type="evidence" value="ECO:0007669"/>
    <property type="project" value="InterPro"/>
</dbReference>
<evidence type="ECO:0000259" key="9">
    <source>
        <dbReference type="PROSITE" id="PS51695"/>
    </source>
</evidence>
<evidence type="ECO:0000256" key="7">
    <source>
        <dbReference type="ARBA" id="ARBA00023145"/>
    </source>
</evidence>
<organism evidence="10">
    <name type="scientific">Tunturiibacter psychrotolerans</name>
    <dbReference type="NCBI Taxonomy" id="3069686"/>
    <lineage>
        <taxon>Bacteria</taxon>
        <taxon>Pseudomonadati</taxon>
        <taxon>Acidobacteriota</taxon>
        <taxon>Terriglobia</taxon>
        <taxon>Terriglobales</taxon>
        <taxon>Acidobacteriaceae</taxon>
        <taxon>Tunturiibacter</taxon>
    </lineage>
</organism>
<feature type="chain" id="PRO_5043930350" evidence="8">
    <location>
        <begin position="31"/>
        <end position="688"/>
    </location>
</feature>
<dbReference type="GO" id="GO:0046872">
    <property type="term" value="F:metal ion binding"/>
    <property type="evidence" value="ECO:0007669"/>
    <property type="project" value="UniProtKB-KW"/>
</dbReference>
<dbReference type="EC" id="3.4.-.-" evidence="10"/>
<evidence type="ECO:0000256" key="4">
    <source>
        <dbReference type="ARBA" id="ARBA00022801"/>
    </source>
</evidence>
<evidence type="ECO:0000256" key="5">
    <source>
        <dbReference type="ARBA" id="ARBA00022825"/>
    </source>
</evidence>
<dbReference type="InterPro" id="IPR050819">
    <property type="entry name" value="Tripeptidyl-peptidase_I"/>
</dbReference>
<dbReference type="PROSITE" id="PS00138">
    <property type="entry name" value="SUBTILASE_SER"/>
    <property type="match status" value="1"/>
</dbReference>
<dbReference type="PANTHER" id="PTHR14218">
    <property type="entry name" value="PROTEASE S8 TRIPEPTIDYL PEPTIDASE I CLN2"/>
    <property type="match status" value="1"/>
</dbReference>
<dbReference type="CDD" id="cd04056">
    <property type="entry name" value="Peptidases_S53"/>
    <property type="match status" value="1"/>
</dbReference>
<comment type="cofactor">
    <cofactor evidence="1">
        <name>Ca(2+)</name>
        <dbReference type="ChEBI" id="CHEBI:29108"/>
    </cofactor>
</comment>
<name>A0AAU7ZJL3_9BACT</name>
<dbReference type="PANTHER" id="PTHR14218:SF15">
    <property type="entry name" value="TRIPEPTIDYL-PEPTIDASE 1"/>
    <property type="match status" value="1"/>
</dbReference>
<evidence type="ECO:0000256" key="3">
    <source>
        <dbReference type="ARBA" id="ARBA00022723"/>
    </source>
</evidence>
<evidence type="ECO:0000256" key="2">
    <source>
        <dbReference type="ARBA" id="ARBA00022670"/>
    </source>
</evidence>
<keyword evidence="7" id="KW-0865">Zymogen</keyword>
<evidence type="ECO:0000256" key="8">
    <source>
        <dbReference type="SAM" id="SignalP"/>
    </source>
</evidence>
<dbReference type="InterPro" id="IPR036852">
    <property type="entry name" value="Peptidase_S8/S53_dom_sf"/>
</dbReference>
<reference evidence="10" key="2">
    <citation type="journal article" date="2024" name="Environ. Microbiol.">
        <title>Genome analysis and description of Tunturibacter gen. nov. expands the diversity of Terriglobia in tundra soils.</title>
        <authorList>
            <person name="Messyasz A."/>
            <person name="Mannisto M.K."/>
            <person name="Kerkhof L.J."/>
            <person name="Haggblom M.M."/>
        </authorList>
    </citation>
    <scope>NUCLEOTIDE SEQUENCE</scope>
    <source>
        <strain evidence="10">X5P6</strain>
    </source>
</reference>
<dbReference type="KEGG" id="tpsc:RBB77_12235"/>
<dbReference type="SUPFAM" id="SSF54897">
    <property type="entry name" value="Protease propeptides/inhibitors"/>
    <property type="match status" value="1"/>
</dbReference>
<keyword evidence="2" id="KW-0645">Protease</keyword>
<dbReference type="Gene3D" id="3.40.50.200">
    <property type="entry name" value="Peptidase S8/S53 domain"/>
    <property type="match status" value="1"/>
</dbReference>
<evidence type="ECO:0000256" key="6">
    <source>
        <dbReference type="ARBA" id="ARBA00022837"/>
    </source>
</evidence>
<accession>A0AAU7ZJL3</accession>
<dbReference type="Pfam" id="PF09286">
    <property type="entry name" value="Pro-kuma_activ"/>
    <property type="match status" value="1"/>
</dbReference>
<dbReference type="AlphaFoldDB" id="A0AAU7ZJL3"/>
<dbReference type="GO" id="GO:0008240">
    <property type="term" value="F:tripeptidyl-peptidase activity"/>
    <property type="evidence" value="ECO:0007669"/>
    <property type="project" value="TreeGrafter"/>
</dbReference>
<dbReference type="SUPFAM" id="SSF52743">
    <property type="entry name" value="Subtilisin-like"/>
    <property type="match status" value="1"/>
</dbReference>
<feature type="signal peptide" evidence="8">
    <location>
        <begin position="1"/>
        <end position="30"/>
    </location>
</feature>
<evidence type="ECO:0000313" key="10">
    <source>
        <dbReference type="EMBL" id="XCB31232.1"/>
    </source>
</evidence>
<evidence type="ECO:0000256" key="1">
    <source>
        <dbReference type="ARBA" id="ARBA00001913"/>
    </source>
</evidence>
<dbReference type="InterPro" id="IPR030400">
    <property type="entry name" value="Sedolisin_dom"/>
</dbReference>
<keyword evidence="5" id="KW-0720">Serine protease</keyword>
<dbReference type="InterPro" id="IPR015366">
    <property type="entry name" value="S53_propep"/>
</dbReference>
<keyword evidence="8" id="KW-0732">Signal</keyword>
<sequence>MTLRKMVTSTSWAALALLSLSPLASHPAFALQEHNVAKVVSLANDLGPVDPNQIQTLTIVLKTHNESEFDKAIEDLYDPESSSYHQWFSANDFAKYAPTSAELETVKKELVSQGFSVVSTDPQNFSLRVTGTTAKVEAAFQTQLHTFRYNGKTFQAHTRDAQLTGAAGQLVDSVAGLDRHQVHNLLSIAQNPRSGKPLFKKTVTTADAGSTLLSGINGTPLSAPALYTFTTPGASLPLSVFYGNVYSKNPAVTISYSPAQLQSHYGLTSLIKEGYDGTGQTIALVEAYGYAAAETDANVAAKAFGLPALTSSNFSVIYPEGKPLNPAAADLTGWTTEIALDIQSAHAIAPGAKILVVASSGQDNEDQIASLQYIITHKLANTVSNSWENDDEIIAGSAEENAFNSVLKVGAASGISFQFSTGDSGDLGLGTPVGAVGVPSNSPYATAVGGTSILNNTAGTGQVVTGWGNDITYLNLFGPVDPPTELGSFYAGAGGGESLYYAKPSWQKALPGTGRQLPDVSALADPFTGFALIVTSEGVQSALAGIGGTSLASPIFTAIWAIADQYNGKPLGQASPAVARLKSGQITDVLPTSPLDVSDVSGTVYDSNGPTFYSQDGLFAGLLYSQTKFVSAIWPIVPGEEDIAITFGTDSSLTVTPGWDNVTGYGEPNGLPFIQGVTGKTKGAALTK</sequence>
<keyword evidence="3" id="KW-0479">Metal-binding</keyword>
<reference evidence="10" key="1">
    <citation type="submission" date="2023-08" db="EMBL/GenBank/DDBJ databases">
        <authorList>
            <person name="Messyasz A."/>
            <person name="Mannisto M.K."/>
            <person name="Kerkhof L.J."/>
            <person name="Haggblom M."/>
        </authorList>
    </citation>
    <scope>NUCLEOTIDE SEQUENCE</scope>
    <source>
        <strain evidence="10">X5P6</strain>
    </source>
</reference>
<feature type="domain" description="Peptidase S53" evidence="9">
    <location>
        <begin position="255"/>
        <end position="680"/>
    </location>
</feature>
<dbReference type="SMART" id="SM00944">
    <property type="entry name" value="Pro-kuma_activ"/>
    <property type="match status" value="1"/>
</dbReference>
<dbReference type="InterPro" id="IPR023828">
    <property type="entry name" value="Peptidase_S8_Ser-AS"/>
</dbReference>
<dbReference type="CDD" id="cd11377">
    <property type="entry name" value="Pro-peptidase_S53"/>
    <property type="match status" value="1"/>
</dbReference>
<dbReference type="RefSeq" id="WP_353062074.1">
    <property type="nucleotide sequence ID" value="NZ_CP132942.1"/>
</dbReference>
<keyword evidence="4 10" id="KW-0378">Hydrolase</keyword>
<protein>
    <submittedName>
        <fullName evidence="10">S53 family peptidase</fullName>
        <ecNumber evidence="10">3.4.-.-</ecNumber>
    </submittedName>
</protein>